<dbReference type="GO" id="GO:0008239">
    <property type="term" value="F:dipeptidyl-peptidase activity"/>
    <property type="evidence" value="ECO:0007669"/>
    <property type="project" value="InterPro"/>
</dbReference>
<dbReference type="GO" id="GO:0052689">
    <property type="term" value="F:carboxylic ester hydrolase activity"/>
    <property type="evidence" value="ECO:0007669"/>
    <property type="project" value="UniProtKB-ARBA"/>
</dbReference>
<evidence type="ECO:0000256" key="1">
    <source>
        <dbReference type="ARBA" id="ARBA00008645"/>
    </source>
</evidence>
<keyword evidence="3" id="KW-0732">Signal</keyword>
<dbReference type="SUPFAM" id="SSF53474">
    <property type="entry name" value="alpha/beta-Hydrolases"/>
    <property type="match status" value="1"/>
</dbReference>
<organism evidence="5 6">
    <name type="scientific">Streptomyces indicus</name>
    <dbReference type="NCBI Taxonomy" id="417292"/>
    <lineage>
        <taxon>Bacteria</taxon>
        <taxon>Bacillati</taxon>
        <taxon>Actinomycetota</taxon>
        <taxon>Actinomycetes</taxon>
        <taxon>Kitasatosporales</taxon>
        <taxon>Streptomycetaceae</taxon>
        <taxon>Streptomyces</taxon>
    </lineage>
</organism>
<dbReference type="SUPFAM" id="SSF49785">
    <property type="entry name" value="Galactose-binding domain-like"/>
    <property type="match status" value="1"/>
</dbReference>
<name>A0A1G8UU82_9ACTN</name>
<dbReference type="InterPro" id="IPR013736">
    <property type="entry name" value="Xaa-Pro_dipept_C"/>
</dbReference>
<dbReference type="Pfam" id="PF08530">
    <property type="entry name" value="PepX_C"/>
    <property type="match status" value="1"/>
</dbReference>
<dbReference type="EMBL" id="FNFF01000001">
    <property type="protein sequence ID" value="SDJ57351.1"/>
    <property type="molecule type" value="Genomic_DNA"/>
</dbReference>
<dbReference type="InterPro" id="IPR029058">
    <property type="entry name" value="AB_hydrolase_fold"/>
</dbReference>
<dbReference type="InterPro" id="IPR000383">
    <property type="entry name" value="Xaa-Pro-like_dom"/>
</dbReference>
<evidence type="ECO:0000256" key="2">
    <source>
        <dbReference type="ARBA" id="ARBA00022801"/>
    </source>
</evidence>
<evidence type="ECO:0000259" key="4">
    <source>
        <dbReference type="SMART" id="SM00939"/>
    </source>
</evidence>
<dbReference type="InterPro" id="IPR050261">
    <property type="entry name" value="FrsA_esterase"/>
</dbReference>
<feature type="domain" description="Xaa-Pro dipeptidyl-peptidase C-terminal" evidence="4">
    <location>
        <begin position="313"/>
        <end position="523"/>
    </location>
</feature>
<keyword evidence="2" id="KW-0378">Hydrolase</keyword>
<evidence type="ECO:0000256" key="3">
    <source>
        <dbReference type="SAM" id="SignalP"/>
    </source>
</evidence>
<protein>
    <submittedName>
        <fullName evidence="5">Predicted acyl esterase</fullName>
    </submittedName>
</protein>
<dbReference type="RefSeq" id="WP_093607439.1">
    <property type="nucleotide sequence ID" value="NZ_FNFF01000001.1"/>
</dbReference>
<dbReference type="PANTHER" id="PTHR22946">
    <property type="entry name" value="DIENELACTONE HYDROLASE DOMAIN-CONTAINING PROTEIN-RELATED"/>
    <property type="match status" value="1"/>
</dbReference>
<dbReference type="InterPro" id="IPR008979">
    <property type="entry name" value="Galactose-bd-like_sf"/>
</dbReference>
<evidence type="ECO:0000313" key="6">
    <source>
        <dbReference type="Proteomes" id="UP000199155"/>
    </source>
</evidence>
<comment type="similarity">
    <text evidence="1">Belongs to the AB hydrolase superfamily.</text>
</comment>
<feature type="chain" id="PRO_5011472532" evidence="3">
    <location>
        <begin position="36"/>
        <end position="530"/>
    </location>
</feature>
<dbReference type="SMART" id="SM00939">
    <property type="entry name" value="PepX_C"/>
    <property type="match status" value="1"/>
</dbReference>
<sequence>MGLPRRALRTTSISSLSAALVAGAAFGLAPATAAAAPATQAAQAADVRFVDIPGDGGTVLKGNVFSPSGAQPGQKFPAIVLPTSWAVPQIEYIAQAQKLADSGYVVVSYNSRGFWQSGGNIEVAGPPDIADASRVIDWTIANTAADPDKIGMAGVSYGAGISLLAAAHDKRVKAVGAISGWADLIESIYSGRTQHSMAAGLLTGAGFLTGRPSPELQQIMKDFLGSNLAKEQEMIDWGRKRSPATYLDQLNANKPAIMLANAWGDTIFPPNQYAKFFAQLDTPKRLELRPGDHATAEATGLLGLPNDVWTNTQRWFDHHLKGVDNDIDREQPVQLKSRTSGGYEGYADWKSVGPATTRIPLNDTEKLLANVDSGANGGIVLLSNALDQFLKTPPTASIPLLPRTFAAVWQSGRYDSAQQIRGTTKLHTTVTSTKPSGTLVAYLYDVGPLGVGKLVSHAPYTFHDKAPGQAFGVDLELFSTAYDVPAGHKLALVIDTVDPLYIEHNPTGAQLTFSSPAADPSFVSVPLREK</sequence>
<dbReference type="AlphaFoldDB" id="A0A1G8UU82"/>
<accession>A0A1G8UU82</accession>
<dbReference type="STRING" id="417292.SAMN05421806_1011069"/>
<dbReference type="Gene3D" id="3.40.50.1820">
    <property type="entry name" value="alpha/beta hydrolase"/>
    <property type="match status" value="1"/>
</dbReference>
<dbReference type="OrthoDB" id="3276960at2"/>
<evidence type="ECO:0000313" key="5">
    <source>
        <dbReference type="EMBL" id="SDJ57351.1"/>
    </source>
</evidence>
<dbReference type="Proteomes" id="UP000199155">
    <property type="component" value="Unassembled WGS sequence"/>
</dbReference>
<keyword evidence="6" id="KW-1185">Reference proteome</keyword>
<feature type="signal peptide" evidence="3">
    <location>
        <begin position="1"/>
        <end position="35"/>
    </location>
</feature>
<gene>
    <name evidence="5" type="ORF">SAMN05421806_1011069</name>
</gene>
<reference evidence="5 6" key="1">
    <citation type="submission" date="2016-10" db="EMBL/GenBank/DDBJ databases">
        <authorList>
            <person name="de Groot N.N."/>
        </authorList>
    </citation>
    <scope>NUCLEOTIDE SEQUENCE [LARGE SCALE GENOMIC DNA]</scope>
    <source>
        <strain evidence="5 6">CGMCC 4.5727</strain>
    </source>
</reference>
<dbReference type="Pfam" id="PF02129">
    <property type="entry name" value="Peptidase_S15"/>
    <property type="match status" value="1"/>
</dbReference>
<dbReference type="PANTHER" id="PTHR22946:SF9">
    <property type="entry name" value="POLYKETIDE TRANSFERASE AF380"/>
    <property type="match status" value="1"/>
</dbReference>
<dbReference type="Gene3D" id="2.60.120.260">
    <property type="entry name" value="Galactose-binding domain-like"/>
    <property type="match status" value="1"/>
</dbReference>
<proteinExistence type="inferred from homology"/>